<dbReference type="InterPro" id="IPR042241">
    <property type="entry name" value="GCP_C_sf"/>
</dbReference>
<keyword evidence="7" id="KW-0472">Membrane</keyword>
<dbReference type="GO" id="GO:0043015">
    <property type="term" value="F:gamma-tubulin binding"/>
    <property type="evidence" value="ECO:0007669"/>
    <property type="project" value="InterPro"/>
</dbReference>
<evidence type="ECO:0000259" key="8">
    <source>
        <dbReference type="Pfam" id="PF04130"/>
    </source>
</evidence>
<feature type="transmembrane region" description="Helical" evidence="7">
    <location>
        <begin position="44"/>
        <end position="66"/>
    </location>
</feature>
<dbReference type="PANTHER" id="PTHR12277:SF81">
    <property type="entry name" value="PROTEIN ABHD13"/>
    <property type="match status" value="1"/>
</dbReference>
<gene>
    <name evidence="9" type="ORF">Pmar_PMAR005220</name>
</gene>
<comment type="similarity">
    <text evidence="2">Belongs to the TUBGCP family.</text>
</comment>
<dbReference type="PANTHER" id="PTHR12277">
    <property type="entry name" value="ALPHA/BETA HYDROLASE DOMAIN-CONTAINING PROTEIN"/>
    <property type="match status" value="1"/>
</dbReference>
<feature type="region of interest" description="Disordered" evidence="6">
    <location>
        <begin position="574"/>
        <end position="598"/>
    </location>
</feature>
<evidence type="ECO:0000256" key="5">
    <source>
        <dbReference type="ARBA" id="ARBA00023212"/>
    </source>
</evidence>
<proteinExistence type="inferred from homology"/>
<dbReference type="Proteomes" id="UP000007800">
    <property type="component" value="Unassembled WGS sequence"/>
</dbReference>
<dbReference type="GeneID" id="9049042"/>
<accession>C5KAY6</accession>
<keyword evidence="4" id="KW-0493">Microtubule</keyword>
<dbReference type="SUPFAM" id="SSF53474">
    <property type="entry name" value="alpha/beta-Hydrolases"/>
    <property type="match status" value="1"/>
</dbReference>
<keyword evidence="7" id="KW-0812">Transmembrane</keyword>
<dbReference type="EMBL" id="GG671811">
    <property type="protein sequence ID" value="EER18312.1"/>
    <property type="molecule type" value="Genomic_DNA"/>
</dbReference>
<feature type="compositionally biased region" description="Polar residues" evidence="6">
    <location>
        <begin position="537"/>
        <end position="552"/>
    </location>
</feature>
<evidence type="ECO:0000256" key="3">
    <source>
        <dbReference type="ARBA" id="ARBA00022490"/>
    </source>
</evidence>
<evidence type="ECO:0000256" key="4">
    <source>
        <dbReference type="ARBA" id="ARBA00022701"/>
    </source>
</evidence>
<dbReference type="InterPro" id="IPR040457">
    <property type="entry name" value="GCP_C"/>
</dbReference>
<evidence type="ECO:0000256" key="7">
    <source>
        <dbReference type="SAM" id="Phobius"/>
    </source>
</evidence>
<dbReference type="Gene3D" id="3.40.50.1820">
    <property type="entry name" value="alpha/beta hydrolase"/>
    <property type="match status" value="1"/>
</dbReference>
<keyword evidence="7" id="KW-1133">Transmembrane helix</keyword>
<feature type="domain" description="Gamma tubulin complex component C-terminal" evidence="8">
    <location>
        <begin position="1515"/>
        <end position="1649"/>
    </location>
</feature>
<sequence length="1706" mass="187848">MAAYVNRLRNSIRAFLKHHYGHLHYKLGQFMRTLAELKEDNPGMLAIIMTILTVLVINFLFIAWLVSKFIPLWLTLLLQLVALWGIVKFVALTAVFPGGNFLWRRRIEGLYCEQFADQCTSYFDDLRAFLDNRCSRPEQAQGPQAAVFMVEGLLRNYDDQSKILGVVLTENQRELRDSLEELHHWMKATKLDLGGLKKMSFRDYMCRGEFSHHWVQFDKSKHKLEVPMKALLECDKLLGEDESNGLVQNFRNFCRPQILGSLHHLKSELINRYGARAFTVDRLDGVYVPSYRQQSLPADNPESGGSLLETKVIVWCNPNAAYYECAVYQSEWLEFYLGLGYGIILWNYRGFGDSKGFCTPGCLYTDSEAIMQWVAAQGAKRGHDFVQRVGVHGRSVGGVTACHLGKVYDRPRPGLRLDFVVADRTFRTLEATARSTVGHWAALALRLTGIAADNVGTFLSIRNTPKILMCDPQDTIIPEDANLRTGAAARLVASLALAYLPRFLSLIGVIADGGDGDSSSIEELLFILGLSRDAQASSLGPHSRSDSTSSEAPASHPRVEVRANGRYIELQELGASATSSDGSPASVRSHGGPAMDAPGSPQLVEHGRSIEMSSVEPVDTPALDTYSIEELITSIAPYLADLKRLFDLIQTKLEAGGQPLADVGTKDLPDYRGVSVEHWPLTEWIDKMQVWGSVVPIEEDAFTSRFRACPHYPRVAQEYAKETSRISQALYGDTGVDAMSIDPFALLRWHRLQSNLSVSTFADHFSYTLSKMRSAVEAAQSASGRTPAPVMAALWAAVSIDNFLRELRHGFDREKCSNVTDAVTSPSATSYTMCSCVCSDPEVVLSPDHHSLAVYDFPMKTGDCWCVHVHCGHNEALSKVEERELRMHIRYALSITAADDEHQAGSALAEFARYHLTFHSFPSVDPLAVDRDMRGVISKVDTRTTPVGSAEMLAELYGKEMPRTAVAAGLTDDGDEFILPSILSLLLSLSGDPCGVERSVVNRVTQELQHERAENAARYDHLGRLREGLEGKRMLEAIVKASVETGWELAMAACDSSSDEEHLDKSISTHSGGSTPPPFDLPVLDPLWARAGVVPVVEEESIKCADDLTRECWSSLLTVESTGHLPEDLLVANADIIAAIVSSDHGRRRPLIVSERFVVEEVFTACYALCTSPVEEGSIVCLNTLFYISEGVVSVHAAITRGDRVACAHLSPRALTSALASVARIMTDLLALTTLEYLPPRYDHRRSFLSVQAEVNSLVQEFVGGLEAMEEEYSVSEVACSLVAITCALRRLARPVNRAALALSGQGLLITCLWYRRRAGCKVADRLYQAYTDPLLSAARSLACKGTILGDHLNGTKEMVTVLETIAADPGHPLQVIMTRTLSIHSSVPTGWAVQGYDDCAKLMGLSSETRLLLEHRLASRSAGSHAVRDLLSRGGGDEPPLNAIFKALLMVCMAFDEHVQEWLGDPGPRGPVWASRYHAWVKPHVMDVTGVDIDIDALGGTGVRLPTLTSQQAAVLTPLALQFYSKVFDVMKALYEAQACIVTKPRCPHSGVLKHLFAVRAELLHFVRTLECYLKQSVIEPESRRFASLAADVDSLEALSHLHFHDYLHGRLARSLFMSPRTAVVRDALLAMLLVCKSYRAIAEKAAHLSPPSEGLEPMVHTDTDSVQEGTCDSVSSFDASAIRYNCYQNSQTYAGASNRAVVAS</sequence>
<protein>
    <recommendedName>
        <fullName evidence="8">Gamma tubulin complex component C-terminal domain-containing protein</fullName>
    </recommendedName>
</protein>
<keyword evidence="10" id="KW-1185">Reference proteome</keyword>
<reference evidence="9 10" key="1">
    <citation type="submission" date="2008-07" db="EMBL/GenBank/DDBJ databases">
        <authorList>
            <person name="El-Sayed N."/>
            <person name="Caler E."/>
            <person name="Inman J."/>
            <person name="Amedeo P."/>
            <person name="Hass B."/>
            <person name="Wortman J."/>
        </authorList>
    </citation>
    <scope>NUCLEOTIDE SEQUENCE [LARGE SCALE GENOMIC DNA]</scope>
    <source>
        <strain evidence="10">ATCC 50983 / TXsc</strain>
    </source>
</reference>
<evidence type="ECO:0000313" key="10">
    <source>
        <dbReference type="Proteomes" id="UP000007800"/>
    </source>
</evidence>
<evidence type="ECO:0000313" key="9">
    <source>
        <dbReference type="EMBL" id="EER18312.1"/>
    </source>
</evidence>
<keyword evidence="5" id="KW-0206">Cytoskeleton</keyword>
<feature type="region of interest" description="Disordered" evidence="6">
    <location>
        <begin position="537"/>
        <end position="559"/>
    </location>
</feature>
<name>C5KAY6_PERM5</name>
<dbReference type="InParanoid" id="C5KAY6"/>
<evidence type="ECO:0000256" key="6">
    <source>
        <dbReference type="SAM" id="MobiDB-lite"/>
    </source>
</evidence>
<evidence type="ECO:0000256" key="2">
    <source>
        <dbReference type="ARBA" id="ARBA00010337"/>
    </source>
</evidence>
<keyword evidence="3" id="KW-0963">Cytoplasm</keyword>
<dbReference type="GO" id="GO:0016020">
    <property type="term" value="C:membrane"/>
    <property type="evidence" value="ECO:0007669"/>
    <property type="project" value="TreeGrafter"/>
</dbReference>
<dbReference type="InterPro" id="IPR029058">
    <property type="entry name" value="AB_hydrolase_fold"/>
</dbReference>
<organism evidence="10">
    <name type="scientific">Perkinsus marinus (strain ATCC 50983 / TXsc)</name>
    <dbReference type="NCBI Taxonomy" id="423536"/>
    <lineage>
        <taxon>Eukaryota</taxon>
        <taxon>Sar</taxon>
        <taxon>Alveolata</taxon>
        <taxon>Perkinsozoa</taxon>
        <taxon>Perkinsea</taxon>
        <taxon>Perkinsida</taxon>
        <taxon>Perkinsidae</taxon>
        <taxon>Perkinsus</taxon>
    </lineage>
</organism>
<dbReference type="OrthoDB" id="10249433at2759"/>
<feature type="transmembrane region" description="Helical" evidence="7">
    <location>
        <begin position="72"/>
        <end position="96"/>
    </location>
</feature>
<dbReference type="GO" id="GO:0005874">
    <property type="term" value="C:microtubule"/>
    <property type="evidence" value="ECO:0007669"/>
    <property type="project" value="UniProtKB-KW"/>
</dbReference>
<dbReference type="OMA" id="WAAVSID"/>
<dbReference type="RefSeq" id="XP_002786516.1">
    <property type="nucleotide sequence ID" value="XM_002786470.1"/>
</dbReference>
<comment type="subcellular location">
    <subcellularLocation>
        <location evidence="1">Cytoplasm</location>
        <location evidence="1">Cytoskeleton</location>
    </subcellularLocation>
</comment>
<dbReference type="Pfam" id="PF04130">
    <property type="entry name" value="GCP_C_terminal"/>
    <property type="match status" value="1"/>
</dbReference>
<dbReference type="Gene3D" id="1.20.120.1900">
    <property type="entry name" value="Gamma-tubulin complex, C-terminal domain"/>
    <property type="match status" value="1"/>
</dbReference>
<evidence type="ECO:0000256" key="1">
    <source>
        <dbReference type="ARBA" id="ARBA00004245"/>
    </source>
</evidence>
<dbReference type="GO" id="GO:0008474">
    <property type="term" value="F:palmitoyl-(protein) hydrolase activity"/>
    <property type="evidence" value="ECO:0007669"/>
    <property type="project" value="TreeGrafter"/>
</dbReference>